<dbReference type="Pfam" id="PF01863">
    <property type="entry name" value="YgjP-like"/>
    <property type="match status" value="2"/>
</dbReference>
<dbReference type="STRING" id="81479.RA876_03970"/>
<dbReference type="PANTHER" id="PTHR30399:SF1">
    <property type="entry name" value="UTP PYROPHOSPHATASE"/>
    <property type="match status" value="1"/>
</dbReference>
<dbReference type="Gene3D" id="3.30.2010.10">
    <property type="entry name" value="Metalloproteases ('zincins'), catalytic domain"/>
    <property type="match status" value="1"/>
</dbReference>
<name>A0A1Q8YFN6_9BURK</name>
<gene>
    <name evidence="2" type="ORF">BLL52_1913</name>
</gene>
<dbReference type="RefSeq" id="WP_075586296.1">
    <property type="nucleotide sequence ID" value="NZ_MSYM01000012.1"/>
</dbReference>
<dbReference type="EMBL" id="MSYM01000012">
    <property type="protein sequence ID" value="OLP06802.1"/>
    <property type="molecule type" value="Genomic_DNA"/>
</dbReference>
<accession>A0A1Q8YFN6</accession>
<dbReference type="PANTHER" id="PTHR30399">
    <property type="entry name" value="UNCHARACTERIZED PROTEIN YGJP"/>
    <property type="match status" value="1"/>
</dbReference>
<dbReference type="Proteomes" id="UP000185911">
    <property type="component" value="Unassembled WGS sequence"/>
</dbReference>
<dbReference type="AlphaFoldDB" id="A0A1Q8YFN6"/>
<reference evidence="2 3" key="1">
    <citation type="submission" date="2017-01" db="EMBL/GenBank/DDBJ databases">
        <title>Genome sequence of Rhodoferax antarcticus ANT.BR, a psychrophilic purple nonsulfur bacterium from an Antarctic microbial mat.</title>
        <authorList>
            <person name="Baker J."/>
            <person name="Riester C."/>
            <person name="Skinner B."/>
            <person name="Newell A."/>
            <person name="Swingley W."/>
            <person name="Madigan M."/>
            <person name="Jung D."/>
            <person name="Asao M."/>
            <person name="Chen M."/>
            <person name="Loughlin P."/>
            <person name="Pan H."/>
            <person name="Lin S."/>
            <person name="Li N."/>
            <person name="Shaw J."/>
            <person name="Prado M."/>
            <person name="Sherman C."/>
            <person name="Li X."/>
            <person name="Tang J."/>
            <person name="Blankenship R."/>
            <person name="Zhao T."/>
            <person name="Touchman J."/>
            <person name="Sattley M."/>
        </authorList>
    </citation>
    <scope>NUCLEOTIDE SEQUENCE [LARGE SCALE GENOMIC DNA]</scope>
    <source>
        <strain evidence="2 3">ANT.BR</strain>
    </source>
</reference>
<dbReference type="CDD" id="cd07344">
    <property type="entry name" value="M48_yhfN_like"/>
    <property type="match status" value="1"/>
</dbReference>
<comment type="caution">
    <text evidence="2">The sequence shown here is derived from an EMBL/GenBank/DDBJ whole genome shotgun (WGS) entry which is preliminary data.</text>
</comment>
<evidence type="ECO:0000313" key="3">
    <source>
        <dbReference type="Proteomes" id="UP000185911"/>
    </source>
</evidence>
<sequence>MHPLLRFTLDLFEQNKPPAPVDKALVAPKRAADFAHPQASREVLLGQTRVAYAFNRGQRRSIGFSVGPDGLAVRAPKWVTLRDVDAALQTKADWILRKLQESRERHARLADQVIVWQDGTTLPFLGQPLTLRLDSERRFGAGGAALFAWSENAGLAEVSASTVAAWVTCPQDAGSNEVSSSQIAALAAPGASIELSLELRVSLPHNASAQQMRDRVQAWLMRQARELFQQRLDHFAPLLGVQWKKLALSNAGTRWGSARLDGSIRLNWRLVHFRLSVLDYVVAHELSHLRVMDHSPRFWDTVRTVVPDYAAQRAQLKSGSVPKWD</sequence>
<feature type="domain" description="YgjP-like metallopeptidase" evidence="1">
    <location>
        <begin position="202"/>
        <end position="318"/>
    </location>
</feature>
<dbReference type="InterPro" id="IPR002725">
    <property type="entry name" value="YgjP-like_metallopeptidase"/>
</dbReference>
<protein>
    <recommendedName>
        <fullName evidence="1">YgjP-like metallopeptidase domain-containing protein</fullName>
    </recommendedName>
</protein>
<evidence type="ECO:0000313" key="2">
    <source>
        <dbReference type="EMBL" id="OLP06802.1"/>
    </source>
</evidence>
<feature type="domain" description="YgjP-like metallopeptidase" evidence="1">
    <location>
        <begin position="60"/>
        <end position="137"/>
    </location>
</feature>
<organism evidence="2 3">
    <name type="scientific">Rhodoferax antarcticus ANT.BR</name>
    <dbReference type="NCBI Taxonomy" id="1111071"/>
    <lineage>
        <taxon>Bacteria</taxon>
        <taxon>Pseudomonadati</taxon>
        <taxon>Pseudomonadota</taxon>
        <taxon>Betaproteobacteria</taxon>
        <taxon>Burkholderiales</taxon>
        <taxon>Comamonadaceae</taxon>
        <taxon>Rhodoferax</taxon>
    </lineage>
</organism>
<proteinExistence type="predicted"/>
<evidence type="ECO:0000259" key="1">
    <source>
        <dbReference type="Pfam" id="PF01863"/>
    </source>
</evidence>
<dbReference type="InterPro" id="IPR053136">
    <property type="entry name" value="UTP_pyrophosphatase-like"/>
</dbReference>
<keyword evidence="3" id="KW-1185">Reference proteome</keyword>